<dbReference type="AlphaFoldDB" id="A0A4S8MTN1"/>
<name>A0A4S8MTN1_DENBC</name>
<dbReference type="Proteomes" id="UP000297245">
    <property type="component" value="Unassembled WGS sequence"/>
</dbReference>
<sequence length="136" mass="15766">MPSDRVPPLAASRHAQLRVYAIHLSEEEVQTKPEYKSRRLIRPRDPENPGEDPETDPYPTLGIVYLLARKTQKVWPKTRHGMVTLRRSGGYHNIGCAVVLADNSSLEAREIPTPEQLEEIQKVLETDRKPRWYWLE</sequence>
<reference evidence="2 3" key="1">
    <citation type="journal article" date="2019" name="Nat. Ecol. Evol.">
        <title>Megaphylogeny resolves global patterns of mushroom evolution.</title>
        <authorList>
            <person name="Varga T."/>
            <person name="Krizsan K."/>
            <person name="Foldi C."/>
            <person name="Dima B."/>
            <person name="Sanchez-Garcia M."/>
            <person name="Sanchez-Ramirez S."/>
            <person name="Szollosi G.J."/>
            <person name="Szarkandi J.G."/>
            <person name="Papp V."/>
            <person name="Albert L."/>
            <person name="Andreopoulos W."/>
            <person name="Angelini C."/>
            <person name="Antonin V."/>
            <person name="Barry K.W."/>
            <person name="Bougher N.L."/>
            <person name="Buchanan P."/>
            <person name="Buyck B."/>
            <person name="Bense V."/>
            <person name="Catcheside P."/>
            <person name="Chovatia M."/>
            <person name="Cooper J."/>
            <person name="Damon W."/>
            <person name="Desjardin D."/>
            <person name="Finy P."/>
            <person name="Geml J."/>
            <person name="Haridas S."/>
            <person name="Hughes K."/>
            <person name="Justo A."/>
            <person name="Karasinski D."/>
            <person name="Kautmanova I."/>
            <person name="Kiss B."/>
            <person name="Kocsube S."/>
            <person name="Kotiranta H."/>
            <person name="LaButti K.M."/>
            <person name="Lechner B.E."/>
            <person name="Liimatainen K."/>
            <person name="Lipzen A."/>
            <person name="Lukacs Z."/>
            <person name="Mihaltcheva S."/>
            <person name="Morgado L.N."/>
            <person name="Niskanen T."/>
            <person name="Noordeloos M.E."/>
            <person name="Ohm R.A."/>
            <person name="Ortiz-Santana B."/>
            <person name="Ovrebo C."/>
            <person name="Racz N."/>
            <person name="Riley R."/>
            <person name="Savchenko A."/>
            <person name="Shiryaev A."/>
            <person name="Soop K."/>
            <person name="Spirin V."/>
            <person name="Szebenyi C."/>
            <person name="Tomsovsky M."/>
            <person name="Tulloss R.E."/>
            <person name="Uehling J."/>
            <person name="Grigoriev I.V."/>
            <person name="Vagvolgyi C."/>
            <person name="Papp T."/>
            <person name="Martin F.M."/>
            <person name="Miettinen O."/>
            <person name="Hibbett D.S."/>
            <person name="Nagy L.G."/>
        </authorList>
    </citation>
    <scope>NUCLEOTIDE SEQUENCE [LARGE SCALE GENOMIC DNA]</scope>
    <source>
        <strain evidence="2 3">CBS 962.96</strain>
    </source>
</reference>
<proteinExistence type="predicted"/>
<gene>
    <name evidence="2" type="ORF">K435DRAFT_507917</name>
</gene>
<dbReference type="EMBL" id="ML179043">
    <property type="protein sequence ID" value="THV06415.1"/>
    <property type="molecule type" value="Genomic_DNA"/>
</dbReference>
<evidence type="ECO:0000256" key="1">
    <source>
        <dbReference type="SAM" id="MobiDB-lite"/>
    </source>
</evidence>
<feature type="compositionally biased region" description="Basic and acidic residues" evidence="1">
    <location>
        <begin position="30"/>
        <end position="47"/>
    </location>
</feature>
<organism evidence="2 3">
    <name type="scientific">Dendrothele bispora (strain CBS 962.96)</name>
    <dbReference type="NCBI Taxonomy" id="1314807"/>
    <lineage>
        <taxon>Eukaryota</taxon>
        <taxon>Fungi</taxon>
        <taxon>Dikarya</taxon>
        <taxon>Basidiomycota</taxon>
        <taxon>Agaricomycotina</taxon>
        <taxon>Agaricomycetes</taxon>
        <taxon>Agaricomycetidae</taxon>
        <taxon>Agaricales</taxon>
        <taxon>Agaricales incertae sedis</taxon>
        <taxon>Dendrothele</taxon>
    </lineage>
</organism>
<keyword evidence="3" id="KW-1185">Reference proteome</keyword>
<dbReference type="OrthoDB" id="10442185at2759"/>
<protein>
    <submittedName>
        <fullName evidence="2">Uncharacterized protein</fullName>
    </submittedName>
</protein>
<evidence type="ECO:0000313" key="3">
    <source>
        <dbReference type="Proteomes" id="UP000297245"/>
    </source>
</evidence>
<feature type="region of interest" description="Disordered" evidence="1">
    <location>
        <begin position="30"/>
        <end position="58"/>
    </location>
</feature>
<accession>A0A4S8MTN1</accession>
<evidence type="ECO:0000313" key="2">
    <source>
        <dbReference type="EMBL" id="THV06415.1"/>
    </source>
</evidence>